<dbReference type="AlphaFoldDB" id="A0AAQ3U752"/>
<gene>
    <name evidence="1" type="ORF">U9M48_032363</name>
</gene>
<evidence type="ECO:0000313" key="2">
    <source>
        <dbReference type="Proteomes" id="UP001341281"/>
    </source>
</evidence>
<proteinExistence type="predicted"/>
<organism evidence="1 2">
    <name type="scientific">Paspalum notatum var. saurae</name>
    <dbReference type="NCBI Taxonomy" id="547442"/>
    <lineage>
        <taxon>Eukaryota</taxon>
        <taxon>Viridiplantae</taxon>
        <taxon>Streptophyta</taxon>
        <taxon>Embryophyta</taxon>
        <taxon>Tracheophyta</taxon>
        <taxon>Spermatophyta</taxon>
        <taxon>Magnoliopsida</taxon>
        <taxon>Liliopsida</taxon>
        <taxon>Poales</taxon>
        <taxon>Poaceae</taxon>
        <taxon>PACMAD clade</taxon>
        <taxon>Panicoideae</taxon>
        <taxon>Andropogonodae</taxon>
        <taxon>Paspaleae</taxon>
        <taxon>Paspalinae</taxon>
        <taxon>Paspalum</taxon>
    </lineage>
</organism>
<dbReference type="Proteomes" id="UP001341281">
    <property type="component" value="Chromosome 07"/>
</dbReference>
<accession>A0AAQ3U752</accession>
<keyword evidence="2" id="KW-1185">Reference proteome</keyword>
<sequence>MASSSLPFSPVLTTASWRPPSCCAAVLVAFSAPGTPSLLQPPPSLILEAFCCNLWWCSAQLPAVAAGLCNCCCPVALFCCTDA</sequence>
<evidence type="ECO:0000313" key="1">
    <source>
        <dbReference type="EMBL" id="WVZ85434.1"/>
    </source>
</evidence>
<protein>
    <submittedName>
        <fullName evidence="1">Uncharacterized protein</fullName>
    </submittedName>
</protein>
<reference evidence="1 2" key="1">
    <citation type="submission" date="2024-02" db="EMBL/GenBank/DDBJ databases">
        <title>High-quality chromosome-scale genome assembly of Pensacola bahiagrass (Paspalum notatum Flugge var. saurae).</title>
        <authorList>
            <person name="Vega J.M."/>
            <person name="Podio M."/>
            <person name="Orjuela J."/>
            <person name="Siena L.A."/>
            <person name="Pessino S.C."/>
            <person name="Combes M.C."/>
            <person name="Mariac C."/>
            <person name="Albertini E."/>
            <person name="Pupilli F."/>
            <person name="Ortiz J.P.A."/>
            <person name="Leblanc O."/>
        </authorList>
    </citation>
    <scope>NUCLEOTIDE SEQUENCE [LARGE SCALE GENOMIC DNA]</scope>
    <source>
        <strain evidence="1">R1</strain>
        <tissue evidence="1">Leaf</tissue>
    </source>
</reference>
<dbReference type="EMBL" id="CP144751">
    <property type="protein sequence ID" value="WVZ85434.1"/>
    <property type="molecule type" value="Genomic_DNA"/>
</dbReference>
<name>A0AAQ3U752_PASNO</name>